<dbReference type="Pfam" id="PF18974">
    <property type="entry name" value="DUF5710"/>
    <property type="match status" value="1"/>
</dbReference>
<feature type="compositionally biased region" description="Acidic residues" evidence="1">
    <location>
        <begin position="103"/>
        <end position="113"/>
    </location>
</feature>
<feature type="compositionally biased region" description="Low complexity" evidence="1">
    <location>
        <begin position="43"/>
        <end position="57"/>
    </location>
</feature>
<feature type="compositionally biased region" description="Low complexity" evidence="1">
    <location>
        <begin position="119"/>
        <end position="131"/>
    </location>
</feature>
<feature type="region of interest" description="Disordered" evidence="1">
    <location>
        <begin position="26"/>
        <end position="72"/>
    </location>
</feature>
<proteinExistence type="predicted"/>
<name>A0A9W6Z8Y8_9STRA</name>
<feature type="region of interest" description="Disordered" evidence="1">
    <location>
        <begin position="101"/>
        <end position="139"/>
    </location>
</feature>
<feature type="region of interest" description="Disordered" evidence="1">
    <location>
        <begin position="146"/>
        <end position="165"/>
    </location>
</feature>
<accession>A0A9W6Z8Y8</accession>
<reference evidence="3" key="1">
    <citation type="submission" date="2022-07" db="EMBL/GenBank/DDBJ databases">
        <title>Genome analysis of Parmales, a sister group of diatoms, reveals the evolutionary specialization of diatoms from phago-mixotrophs to photoautotrophs.</title>
        <authorList>
            <person name="Ban H."/>
            <person name="Sato S."/>
            <person name="Yoshikawa S."/>
            <person name="Kazumasa Y."/>
            <person name="Nakamura Y."/>
            <person name="Ichinomiya M."/>
            <person name="Saitoh K."/>
            <person name="Sato N."/>
            <person name="Blanc-Mathieu R."/>
            <person name="Endo H."/>
            <person name="Kuwata A."/>
            <person name="Ogata H."/>
        </authorList>
    </citation>
    <scope>NUCLEOTIDE SEQUENCE</scope>
</reference>
<sequence length="323" mass="36303">MGYRRMLRKQLQNECRVRGLTVSGKKDDLIERLEEDDEEQELIGEMSSPPARSSHASPSKKRIFDLQSDSEDDEIEVAQSLSAVEALQKKFSDAAASGAILELQDDDGDDDDSPPVKVTSSATTTSSTTAAFTPPRFPKGYAVKMEKEKRAKPESTPTKKQKVVDLSLDVSDDEIEVLDVTPSGKSNAGKSNAGAPSPVTPEKRKKNAPPTAPPIIKGCLKSDGVGTEDRLYLHKWFIHVDAPVHKELVNMFKNGARALRTYVDVSFSEKDEAKERFKGSIFWDNEKKSWYCWKDSHREGEMLAKYGQKDFNLTYYYRNYEDY</sequence>
<gene>
    <name evidence="3" type="ORF">TrRE_jg2053</name>
</gene>
<evidence type="ECO:0000313" key="4">
    <source>
        <dbReference type="Proteomes" id="UP001165082"/>
    </source>
</evidence>
<dbReference type="EMBL" id="BRXZ01000538">
    <property type="protein sequence ID" value="GMH46763.1"/>
    <property type="molecule type" value="Genomic_DNA"/>
</dbReference>
<organism evidence="3 4">
    <name type="scientific">Triparma retinervis</name>
    <dbReference type="NCBI Taxonomy" id="2557542"/>
    <lineage>
        <taxon>Eukaryota</taxon>
        <taxon>Sar</taxon>
        <taxon>Stramenopiles</taxon>
        <taxon>Ochrophyta</taxon>
        <taxon>Bolidophyceae</taxon>
        <taxon>Parmales</taxon>
        <taxon>Triparmaceae</taxon>
        <taxon>Triparma</taxon>
    </lineage>
</organism>
<dbReference type="InterPro" id="IPR043764">
    <property type="entry name" value="DUF5710"/>
</dbReference>
<protein>
    <recommendedName>
        <fullName evidence="2">SAP domain-containing protein</fullName>
    </recommendedName>
</protein>
<comment type="caution">
    <text evidence="3">The sequence shown here is derived from an EMBL/GenBank/DDBJ whole genome shotgun (WGS) entry which is preliminary data.</text>
</comment>
<dbReference type="Pfam" id="PF02037">
    <property type="entry name" value="SAP"/>
    <property type="match status" value="1"/>
</dbReference>
<evidence type="ECO:0000256" key="1">
    <source>
        <dbReference type="SAM" id="MobiDB-lite"/>
    </source>
</evidence>
<dbReference type="OrthoDB" id="10445548at2759"/>
<dbReference type="Gene3D" id="1.10.720.30">
    <property type="entry name" value="SAP domain"/>
    <property type="match status" value="1"/>
</dbReference>
<keyword evidence="4" id="KW-1185">Reference proteome</keyword>
<feature type="region of interest" description="Disordered" evidence="1">
    <location>
        <begin position="179"/>
        <end position="215"/>
    </location>
</feature>
<dbReference type="AlphaFoldDB" id="A0A9W6Z8Y8"/>
<dbReference type="InterPro" id="IPR003034">
    <property type="entry name" value="SAP_dom"/>
</dbReference>
<evidence type="ECO:0000259" key="2">
    <source>
        <dbReference type="PROSITE" id="PS50800"/>
    </source>
</evidence>
<dbReference type="InterPro" id="IPR036361">
    <property type="entry name" value="SAP_dom_sf"/>
</dbReference>
<feature type="compositionally biased region" description="Acidic residues" evidence="1">
    <location>
        <begin position="33"/>
        <end position="42"/>
    </location>
</feature>
<evidence type="ECO:0000313" key="3">
    <source>
        <dbReference type="EMBL" id="GMH46763.1"/>
    </source>
</evidence>
<dbReference type="SMART" id="SM00513">
    <property type="entry name" value="SAP"/>
    <property type="match status" value="1"/>
</dbReference>
<feature type="domain" description="SAP" evidence="2">
    <location>
        <begin position="3"/>
        <end position="37"/>
    </location>
</feature>
<dbReference type="PROSITE" id="PS50800">
    <property type="entry name" value="SAP"/>
    <property type="match status" value="1"/>
</dbReference>
<dbReference type="SUPFAM" id="SSF68906">
    <property type="entry name" value="SAP domain"/>
    <property type="match status" value="1"/>
</dbReference>
<dbReference type="Proteomes" id="UP001165082">
    <property type="component" value="Unassembled WGS sequence"/>
</dbReference>